<keyword evidence="1" id="KW-0653">Protein transport</keyword>
<sequence>MSHSGKPVRGDAEEEAQHRTNCELLNLESSVVLLESNLELRNDLSSKGKNGDENDTSVEDLEFSKRRNWNLHKRLDVSKPGKKRKLLVLDVNGFLVSTFRSSDKTRPEGIKHKRIAKKLVYRRPFCSSFLEFCLENFHVGVWSSMKEKNVIKTVDFTFGEMKEKLEFIWHQSMCTMTQLMHPEECHRPLFLKELSRLWAEFSPGDFNSSNTLLVDDSPYKALRNPPYTAIFPNTYTHDSDDNFLVGPLRRFLEGLLDTDNVQDFVKENPIGVPPLSASSPDWKHYCQILTVEAPPLHPNKLTMSETCGECGIVSSVSIFTDSEADTTSNGNRSSVHHDSASKHVPKSHNSLLRSGPASEKLLVLDINGLLVSTYDFSDGTQPQEVEHAVIGRKCIYKRPSCDDFLKFCFQNFHVGVWSSANQRNVQQAVNFVFKNMKPMLEFIWHQADCSNTGIDHPEIVGKPVFLKELSKLWNRFGGGKFNASNTLLIDDTPYKAIRNPPFTAIFPHPYTHDFNDDFLLGPLRKFLEGIRDASDVQEYVKRNPIGASPIMESSAGNPKCETLVLCSAFTGSLCWNHGSLLKLSEFPYRL</sequence>
<proteinExistence type="inferred from homology"/>
<feature type="region of interest" description="Disordered" evidence="2">
    <location>
        <begin position="323"/>
        <end position="353"/>
    </location>
</feature>
<dbReference type="InterPro" id="IPR050365">
    <property type="entry name" value="TIM50"/>
</dbReference>
<dbReference type="Proteomes" id="UP001497522">
    <property type="component" value="Chromosome 2"/>
</dbReference>
<keyword evidence="1" id="KW-0813">Transport</keyword>
<evidence type="ECO:0000313" key="4">
    <source>
        <dbReference type="EMBL" id="CAK9871364.1"/>
    </source>
</evidence>
<keyword evidence="1" id="KW-0809">Transit peptide</keyword>
<gene>
    <name evidence="4" type="ORF">CSSPJE1EN2_LOCUS14032</name>
</gene>
<keyword evidence="1" id="KW-0811">Translocation</keyword>
<keyword evidence="5" id="KW-1185">Reference proteome</keyword>
<organism evidence="4 5">
    <name type="scientific">Sphagnum jensenii</name>
    <dbReference type="NCBI Taxonomy" id="128206"/>
    <lineage>
        <taxon>Eukaryota</taxon>
        <taxon>Viridiplantae</taxon>
        <taxon>Streptophyta</taxon>
        <taxon>Embryophyta</taxon>
        <taxon>Bryophyta</taxon>
        <taxon>Sphagnophytina</taxon>
        <taxon>Sphagnopsida</taxon>
        <taxon>Sphagnales</taxon>
        <taxon>Sphagnaceae</taxon>
        <taxon>Sphagnum</taxon>
    </lineage>
</organism>
<evidence type="ECO:0000256" key="1">
    <source>
        <dbReference type="RuleBase" id="RU365079"/>
    </source>
</evidence>
<evidence type="ECO:0000313" key="5">
    <source>
        <dbReference type="Proteomes" id="UP001497522"/>
    </source>
</evidence>
<dbReference type="SUPFAM" id="SSF56784">
    <property type="entry name" value="HAD-like"/>
    <property type="match status" value="2"/>
</dbReference>
<evidence type="ECO:0000259" key="3">
    <source>
        <dbReference type="PROSITE" id="PS50969"/>
    </source>
</evidence>
<feature type="domain" description="FCP1 homology" evidence="3">
    <location>
        <begin position="80"/>
        <end position="255"/>
    </location>
</feature>
<comment type="subcellular location">
    <subcellularLocation>
        <location evidence="1">Mitochondrion inner membrane</location>
        <topology evidence="1">Single-pass membrane protein</topology>
    </subcellularLocation>
</comment>
<dbReference type="Pfam" id="PF03031">
    <property type="entry name" value="NIF"/>
    <property type="match status" value="2"/>
</dbReference>
<keyword evidence="1" id="KW-0496">Mitochondrion</keyword>
<dbReference type="PROSITE" id="PS50969">
    <property type="entry name" value="FCP1"/>
    <property type="match status" value="2"/>
</dbReference>
<feature type="compositionally biased region" description="Polar residues" evidence="2">
    <location>
        <begin position="323"/>
        <end position="333"/>
    </location>
</feature>
<dbReference type="PANTHER" id="PTHR12210">
    <property type="entry name" value="DULLARD PROTEIN PHOSPHATASE"/>
    <property type="match status" value="1"/>
</dbReference>
<comment type="similarity">
    <text evidence="1">Belongs to the TIM50 family.</text>
</comment>
<dbReference type="SMART" id="SM00577">
    <property type="entry name" value="CPDc"/>
    <property type="match status" value="2"/>
</dbReference>
<dbReference type="Gene3D" id="3.40.50.1000">
    <property type="entry name" value="HAD superfamily/HAD-like"/>
    <property type="match status" value="2"/>
</dbReference>
<comment type="function">
    <text evidence="1">Essential component of the TIM23 complex, a complex that mediates the translocation of transit peptide-containing proteins across the mitochondrial inner membrane.</text>
</comment>
<name>A0ABP1B8D5_9BRYO</name>
<protein>
    <recommendedName>
        <fullName evidence="1">Mitochondrial import inner membrane translocase subunit TIM50</fullName>
    </recommendedName>
</protein>
<comment type="subunit">
    <text evidence="1">Component of the TIM23 complex.</text>
</comment>
<feature type="domain" description="FCP1 homology" evidence="3">
    <location>
        <begin position="355"/>
        <end position="530"/>
    </location>
</feature>
<dbReference type="InterPro" id="IPR036412">
    <property type="entry name" value="HAD-like_sf"/>
</dbReference>
<evidence type="ECO:0000256" key="2">
    <source>
        <dbReference type="SAM" id="MobiDB-lite"/>
    </source>
</evidence>
<accession>A0ABP1B8D5</accession>
<dbReference type="EMBL" id="OZ023703">
    <property type="protein sequence ID" value="CAK9871364.1"/>
    <property type="molecule type" value="Genomic_DNA"/>
</dbReference>
<dbReference type="InterPro" id="IPR023214">
    <property type="entry name" value="HAD_sf"/>
</dbReference>
<dbReference type="InterPro" id="IPR004274">
    <property type="entry name" value="FCP1_dom"/>
</dbReference>
<reference evidence="4 5" key="1">
    <citation type="submission" date="2024-03" db="EMBL/GenBank/DDBJ databases">
        <authorList>
            <consortium name="ELIXIR-Norway"/>
            <consortium name="Elixir Norway"/>
        </authorList>
    </citation>
    <scope>NUCLEOTIDE SEQUENCE [LARGE SCALE GENOMIC DNA]</scope>
</reference>